<evidence type="ECO:0000256" key="5">
    <source>
        <dbReference type="SAM" id="Coils"/>
    </source>
</evidence>
<dbReference type="SUPFAM" id="SSF63748">
    <property type="entry name" value="Tudor/PWWP/MBT"/>
    <property type="match status" value="2"/>
</dbReference>
<dbReference type="Proteomes" id="UP000593567">
    <property type="component" value="Unassembled WGS sequence"/>
</dbReference>
<gene>
    <name evidence="9" type="ORF">EB796_017257</name>
</gene>
<dbReference type="OrthoDB" id="439808at2759"/>
<evidence type="ECO:0000313" key="10">
    <source>
        <dbReference type="Proteomes" id="UP000593567"/>
    </source>
</evidence>
<dbReference type="GO" id="GO:0008270">
    <property type="term" value="F:zinc ion binding"/>
    <property type="evidence" value="ECO:0007669"/>
    <property type="project" value="UniProtKB-KW"/>
</dbReference>
<dbReference type="AlphaFoldDB" id="A0A7J7JDS2"/>
<feature type="domain" description="Tudor" evidence="7">
    <location>
        <begin position="309"/>
        <end position="365"/>
    </location>
</feature>
<dbReference type="EMBL" id="VXIV02002581">
    <property type="protein sequence ID" value="KAF6024439.1"/>
    <property type="molecule type" value="Genomic_DNA"/>
</dbReference>
<evidence type="ECO:0000259" key="8">
    <source>
        <dbReference type="PROSITE" id="PS50865"/>
    </source>
</evidence>
<comment type="caution">
    <text evidence="9">The sequence shown here is derived from an EMBL/GenBank/DDBJ whole genome shotgun (WGS) entry which is preliminary data.</text>
</comment>
<dbReference type="PROSITE" id="PS01360">
    <property type="entry name" value="ZF_MYND_1"/>
    <property type="match status" value="1"/>
</dbReference>
<evidence type="ECO:0000256" key="3">
    <source>
        <dbReference type="ARBA" id="ARBA00022833"/>
    </source>
</evidence>
<dbReference type="Gene3D" id="6.10.140.2220">
    <property type="match status" value="1"/>
</dbReference>
<evidence type="ECO:0000256" key="6">
    <source>
        <dbReference type="SAM" id="MobiDB-lite"/>
    </source>
</evidence>
<accession>A0A7J7JDS2</accession>
<keyword evidence="2 4" id="KW-0863">Zinc-finger</keyword>
<protein>
    <submittedName>
        <fullName evidence="9">TDRD1</fullName>
    </submittedName>
</protein>
<organism evidence="9 10">
    <name type="scientific">Bugula neritina</name>
    <name type="common">Brown bryozoan</name>
    <name type="synonym">Sertularia neritina</name>
    <dbReference type="NCBI Taxonomy" id="10212"/>
    <lineage>
        <taxon>Eukaryota</taxon>
        <taxon>Metazoa</taxon>
        <taxon>Spiralia</taxon>
        <taxon>Lophotrochozoa</taxon>
        <taxon>Bryozoa</taxon>
        <taxon>Gymnolaemata</taxon>
        <taxon>Cheilostomatida</taxon>
        <taxon>Flustrina</taxon>
        <taxon>Buguloidea</taxon>
        <taxon>Bugulidae</taxon>
        <taxon>Bugula</taxon>
    </lineage>
</organism>
<evidence type="ECO:0000256" key="4">
    <source>
        <dbReference type="PROSITE-ProRule" id="PRU00134"/>
    </source>
</evidence>
<dbReference type="Gene3D" id="2.40.50.90">
    <property type="match status" value="2"/>
</dbReference>
<dbReference type="InterPro" id="IPR035437">
    <property type="entry name" value="SNase_OB-fold_sf"/>
</dbReference>
<dbReference type="PANTHER" id="PTHR22948:SF29">
    <property type="entry name" value="FI02030P-RELATED"/>
    <property type="match status" value="1"/>
</dbReference>
<keyword evidence="5" id="KW-0175">Coiled coil</keyword>
<dbReference type="Pfam" id="PF00567">
    <property type="entry name" value="TUDOR"/>
    <property type="match status" value="2"/>
</dbReference>
<dbReference type="InterPro" id="IPR002893">
    <property type="entry name" value="Znf_MYND"/>
</dbReference>
<dbReference type="InterPro" id="IPR002999">
    <property type="entry name" value="Tudor"/>
</dbReference>
<reference evidence="9" key="1">
    <citation type="submission" date="2020-06" db="EMBL/GenBank/DDBJ databases">
        <title>Draft genome of Bugula neritina, a colonial animal packing powerful symbionts and potential medicines.</title>
        <authorList>
            <person name="Rayko M."/>
        </authorList>
    </citation>
    <scope>NUCLEOTIDE SEQUENCE [LARGE SCALE GENOMIC DNA]</scope>
    <source>
        <strain evidence="9">Kwan_BN1</strain>
    </source>
</reference>
<dbReference type="Pfam" id="PF01753">
    <property type="entry name" value="zf-MYND"/>
    <property type="match status" value="1"/>
</dbReference>
<feature type="compositionally biased region" description="Polar residues" evidence="6">
    <location>
        <begin position="448"/>
        <end position="465"/>
    </location>
</feature>
<name>A0A7J7JDS2_BUGNE</name>
<feature type="region of interest" description="Disordered" evidence="6">
    <location>
        <begin position="791"/>
        <end position="812"/>
    </location>
</feature>
<keyword evidence="3" id="KW-0862">Zinc</keyword>
<evidence type="ECO:0000259" key="7">
    <source>
        <dbReference type="PROSITE" id="PS50304"/>
    </source>
</evidence>
<feature type="region of interest" description="Disordered" evidence="6">
    <location>
        <begin position="1"/>
        <end position="78"/>
    </location>
</feature>
<evidence type="ECO:0000256" key="2">
    <source>
        <dbReference type="ARBA" id="ARBA00022771"/>
    </source>
</evidence>
<dbReference type="PROSITE" id="PS50304">
    <property type="entry name" value="TUDOR"/>
    <property type="match status" value="1"/>
</dbReference>
<feature type="region of interest" description="Disordered" evidence="6">
    <location>
        <begin position="714"/>
        <end position="756"/>
    </location>
</feature>
<dbReference type="SUPFAM" id="SSF144232">
    <property type="entry name" value="HIT/MYND zinc finger-like"/>
    <property type="match status" value="1"/>
</dbReference>
<keyword evidence="10" id="KW-1185">Reference proteome</keyword>
<dbReference type="Gene3D" id="2.30.30.140">
    <property type="match status" value="2"/>
</dbReference>
<feature type="coiled-coil region" evidence="5">
    <location>
        <begin position="757"/>
        <end position="791"/>
    </location>
</feature>
<dbReference type="SMART" id="SM00333">
    <property type="entry name" value="TUDOR"/>
    <property type="match status" value="1"/>
</dbReference>
<dbReference type="PROSITE" id="PS50865">
    <property type="entry name" value="ZF_MYND_2"/>
    <property type="match status" value="1"/>
</dbReference>
<feature type="region of interest" description="Disordered" evidence="6">
    <location>
        <begin position="441"/>
        <end position="508"/>
    </location>
</feature>
<evidence type="ECO:0000313" key="9">
    <source>
        <dbReference type="EMBL" id="KAF6024439.1"/>
    </source>
</evidence>
<proteinExistence type="predicted"/>
<feature type="domain" description="MYND-type" evidence="8">
    <location>
        <begin position="84"/>
        <end position="121"/>
    </location>
</feature>
<sequence length="812" mass="88407">MSENTPTLCPRPSDGLQGVPRGTQRGSRRSPGNYASDSHSMDKSHSRANSRLGGGQYTSSSSMQNTNCVPSESQTLPSQKGGQCHVCSAQSSMRCSICKVPFYCSVECQKQHWNAAHRVECQSVNSQRSSVTVVALPEATNIAKDIVHRSVSSTSSLANSDTESVCSSMVQPSLPLLQPLKVKLRDFSSPSQFFVELVEDASTAEKLPRVWECSLSDIAVPVEDERWSEEVMAVCSSSGLALGGLCTITASKCHRGVHQCQLQLRSASDFYAQVGGQSLQRYIAEFSQIEPKIDSYGSHIANKQGPDFKAEVGDFVVAPFNGSWYRGQVTTCNEQSAVIAYIDYGNISAVPHSQLIPLPKQFSELPAISVKCQLSGVRDSDDGRSKQMAIHQIQTLADCNVRAVVQSIEKESITIDVYNEQGENVAEKLVSHGYALRVASKHAPPQLGSASTTPKASRSSRSVFNSPEDLPPLQPMSDQECFSDTPKLVSAGNHGQQAFPPASSSRQKPVPALSKVIADTVYHEANLQSETLSVGEQASVVVVNCDDLDEIYVQRADQVAMRRLLLAMEQVTPMLASPPHLDNIHKGELLLTIDPDSGEADRVVVLDTAEYDGMIRVRSIDYGSKCSVRRNSVAKLTPETLSIPKRAIQIRLAGVDGKLQREGVELLASLSQRKMWFRTTDMDDAVAIGDLFNEHKEHFNQSLSSMVDKDILMSKPHSTSNRNQAGGLDSHGSSNMGSGESLTGMLQLHGAGDGTQTAGKELQLATLKQQVRELQLEKEILTRERDRLKMLSPHTTGKSKAAQLMEDDEFSL</sequence>
<dbReference type="PANTHER" id="PTHR22948">
    <property type="entry name" value="TUDOR DOMAIN CONTAINING PROTEIN"/>
    <property type="match status" value="1"/>
</dbReference>
<dbReference type="InterPro" id="IPR050621">
    <property type="entry name" value="Tudor_domain_containing"/>
</dbReference>
<keyword evidence="1" id="KW-0479">Metal-binding</keyword>
<feature type="compositionally biased region" description="Polar residues" evidence="6">
    <location>
        <begin position="731"/>
        <end position="741"/>
    </location>
</feature>
<evidence type="ECO:0000256" key="1">
    <source>
        <dbReference type="ARBA" id="ARBA00022723"/>
    </source>
</evidence>
<feature type="compositionally biased region" description="Polar residues" evidence="6">
    <location>
        <begin position="57"/>
        <end position="78"/>
    </location>
</feature>